<feature type="disulfide bond" evidence="9">
    <location>
        <begin position="383"/>
        <end position="417"/>
    </location>
</feature>
<dbReference type="PROSITE" id="PS51864">
    <property type="entry name" value="ASTACIN"/>
    <property type="match status" value="1"/>
</dbReference>
<feature type="signal peptide" evidence="11">
    <location>
        <begin position="1"/>
        <end position="20"/>
    </location>
</feature>
<dbReference type="InterPro" id="IPR006026">
    <property type="entry name" value="Peptidase_Metallo"/>
</dbReference>
<dbReference type="OMA" id="NTEYRAY"/>
<keyword evidence="6 10" id="KW-0862">Zinc</keyword>
<dbReference type="FunFam" id="3.40.390.10:FF:000028">
    <property type="entry name" value="Zinc metalloproteinase"/>
    <property type="match status" value="1"/>
</dbReference>
<proteinExistence type="predicted"/>
<organism evidence="14 15">
    <name type="scientific">Biomphalaria glabrata</name>
    <name type="common">Bloodfluke planorb</name>
    <name type="synonym">Freshwater snail</name>
    <dbReference type="NCBI Taxonomy" id="6526"/>
    <lineage>
        <taxon>Eukaryota</taxon>
        <taxon>Metazoa</taxon>
        <taxon>Spiralia</taxon>
        <taxon>Lophotrochozoa</taxon>
        <taxon>Mollusca</taxon>
        <taxon>Gastropoda</taxon>
        <taxon>Heterobranchia</taxon>
        <taxon>Euthyneura</taxon>
        <taxon>Panpulmonata</taxon>
        <taxon>Hygrophila</taxon>
        <taxon>Lymnaeoidea</taxon>
        <taxon>Planorbidae</taxon>
        <taxon>Biomphalaria</taxon>
    </lineage>
</organism>
<evidence type="ECO:0000256" key="11">
    <source>
        <dbReference type="RuleBase" id="RU361183"/>
    </source>
</evidence>
<evidence type="ECO:0000256" key="4">
    <source>
        <dbReference type="ARBA" id="ARBA00022723"/>
    </source>
</evidence>
<dbReference type="PROSITE" id="PS51670">
    <property type="entry name" value="SHKT"/>
    <property type="match status" value="2"/>
</dbReference>
<evidence type="ECO:0000256" key="1">
    <source>
        <dbReference type="ARBA" id="ARBA00002657"/>
    </source>
</evidence>
<feature type="domain" description="ShKT" evidence="12">
    <location>
        <begin position="346"/>
        <end position="379"/>
    </location>
</feature>
<feature type="domain" description="Peptidase M12A" evidence="13">
    <location>
        <begin position="84"/>
        <end position="279"/>
    </location>
</feature>
<dbReference type="Pfam" id="PF01400">
    <property type="entry name" value="Astacin"/>
    <property type="match status" value="1"/>
</dbReference>
<dbReference type="GO" id="GO:0006508">
    <property type="term" value="P:proteolysis"/>
    <property type="evidence" value="ECO:0007669"/>
    <property type="project" value="UniProtKB-KW"/>
</dbReference>
<dbReference type="SMART" id="SM00235">
    <property type="entry name" value="ZnMc"/>
    <property type="match status" value="1"/>
</dbReference>
<dbReference type="PANTHER" id="PTHR10127:SF780">
    <property type="entry name" value="METALLOENDOPEPTIDASE"/>
    <property type="match status" value="1"/>
</dbReference>
<evidence type="ECO:0000259" key="12">
    <source>
        <dbReference type="PROSITE" id="PS51670"/>
    </source>
</evidence>
<dbReference type="CDD" id="cd04280">
    <property type="entry name" value="ZnMc_astacin_like"/>
    <property type="match status" value="1"/>
</dbReference>
<keyword evidence="7 10" id="KW-0482">Metalloprotease</keyword>
<comment type="caution">
    <text evidence="9">Lacks conserved residue(s) required for the propagation of feature annotation.</text>
</comment>
<dbReference type="AlphaFoldDB" id="A0A9W2Z3G3"/>
<dbReference type="InterPro" id="IPR003582">
    <property type="entry name" value="ShKT_dom"/>
</dbReference>
<evidence type="ECO:0000256" key="8">
    <source>
        <dbReference type="ARBA" id="ARBA00023157"/>
    </source>
</evidence>
<dbReference type="RefSeq" id="XP_055869471.1">
    <property type="nucleotide sequence ID" value="XM_056013496.1"/>
</dbReference>
<dbReference type="SMART" id="SM00254">
    <property type="entry name" value="ShKT"/>
    <property type="match status" value="2"/>
</dbReference>
<dbReference type="GO" id="GO:0018996">
    <property type="term" value="P:molting cycle, collagen and cuticulin-based cuticle"/>
    <property type="evidence" value="ECO:0007669"/>
    <property type="project" value="UniProtKB-ARBA"/>
</dbReference>
<feature type="binding site" evidence="10">
    <location>
        <position position="179"/>
    </location>
    <ligand>
        <name>Zn(2+)</name>
        <dbReference type="ChEBI" id="CHEBI:29105"/>
        <note>catalytic</note>
    </ligand>
</feature>
<dbReference type="InterPro" id="IPR024079">
    <property type="entry name" value="MetalloPept_cat_dom_sf"/>
</dbReference>
<evidence type="ECO:0000256" key="9">
    <source>
        <dbReference type="PROSITE-ProRule" id="PRU01005"/>
    </source>
</evidence>
<dbReference type="PANTHER" id="PTHR10127">
    <property type="entry name" value="DISCOIDIN, CUB, EGF, LAMININ , AND ZINC METALLOPROTEASE DOMAIN CONTAINING"/>
    <property type="match status" value="1"/>
</dbReference>
<dbReference type="EC" id="3.4.24.-" evidence="11"/>
<keyword evidence="11" id="KW-0732">Signal</keyword>
<evidence type="ECO:0000256" key="6">
    <source>
        <dbReference type="ARBA" id="ARBA00022833"/>
    </source>
</evidence>
<feature type="active site" evidence="10">
    <location>
        <position position="176"/>
    </location>
</feature>
<feature type="chain" id="PRO_5041015574" description="Metalloendopeptidase" evidence="11">
    <location>
        <begin position="21"/>
        <end position="419"/>
    </location>
</feature>
<dbReference type="GeneID" id="106060332"/>
<evidence type="ECO:0000256" key="2">
    <source>
        <dbReference type="ARBA" id="ARBA00022536"/>
    </source>
</evidence>
<keyword evidence="4 10" id="KW-0479">Metal-binding</keyword>
<comment type="function">
    <text evidence="1">Metalloprotease.</text>
</comment>
<keyword evidence="5 10" id="KW-0378">Hydrolase</keyword>
<dbReference type="GO" id="GO:0008270">
    <property type="term" value="F:zinc ion binding"/>
    <property type="evidence" value="ECO:0007669"/>
    <property type="project" value="UniProtKB-UniRule"/>
</dbReference>
<dbReference type="GO" id="GO:0004222">
    <property type="term" value="F:metalloendopeptidase activity"/>
    <property type="evidence" value="ECO:0007669"/>
    <property type="project" value="UniProtKB-UniRule"/>
</dbReference>
<feature type="domain" description="ShKT" evidence="12">
    <location>
        <begin position="383"/>
        <end position="417"/>
    </location>
</feature>
<protein>
    <recommendedName>
        <fullName evidence="11">Metalloendopeptidase</fullName>
        <ecNumber evidence="11">3.4.24.-</ecNumber>
    </recommendedName>
</protein>
<dbReference type="InterPro" id="IPR001506">
    <property type="entry name" value="Peptidase_M12A"/>
</dbReference>
<keyword evidence="3 10" id="KW-0645">Protease</keyword>
<dbReference type="Pfam" id="PF01549">
    <property type="entry name" value="ShK"/>
    <property type="match status" value="2"/>
</dbReference>
<dbReference type="PRINTS" id="PR00480">
    <property type="entry name" value="ASTACIN"/>
</dbReference>
<accession>A0A9W2Z3G3</accession>
<evidence type="ECO:0000256" key="5">
    <source>
        <dbReference type="ARBA" id="ARBA00022801"/>
    </source>
</evidence>
<evidence type="ECO:0000259" key="13">
    <source>
        <dbReference type="PROSITE" id="PS51864"/>
    </source>
</evidence>
<dbReference type="InterPro" id="IPR034035">
    <property type="entry name" value="Astacin-like_dom"/>
</dbReference>
<sequence length="419" mass="47305">MICLYLELMLLLVNLEGVISNLTIDQIISSVANSRPGHRGASPHSSVMIYEMDIVLTSDQYRYIKTNSDRTPPVAGKSQRKKRKALKTPVFRWPNKIIPYKMLPIFTLEDEQVIKDSMEEWETYTCVRFRKASNEDVNFLVIGSGDGCYSYIGMNGGAQFLSLAPGCVLKPIVVHELGHAVGFFHEQSRPDRDDYITIVTENVESNKLSNFEKIPLSSVDTFRVPYDYTSVMHYGSTYFSKNGLTTIRTKNPSFQDVIGNSKGLSFMDIKLANLMYTCQEGCPFVKCPEQGFIGQDCNCWCPGDSSTVVTRCEASKGISRVSSTPEVIRPRTPNPILPEPTPEPACLDADETCQYYSKLRLCQTRYDVRASCPVSCGSCPEMCRDRLLQCEELRYFGYCEILQDYMAYSCPLTCNLCYL</sequence>
<feature type="binding site" evidence="10">
    <location>
        <position position="185"/>
    </location>
    <ligand>
        <name>Zn(2+)</name>
        <dbReference type="ChEBI" id="CHEBI:29105"/>
        <note>catalytic</note>
    </ligand>
</feature>
<evidence type="ECO:0000256" key="7">
    <source>
        <dbReference type="ARBA" id="ARBA00023049"/>
    </source>
</evidence>
<keyword evidence="8 9" id="KW-1015">Disulfide bond</keyword>
<keyword evidence="2" id="KW-0245">EGF-like domain</keyword>
<comment type="cofactor">
    <cofactor evidence="10 11">
        <name>Zn(2+)</name>
        <dbReference type="ChEBI" id="CHEBI:29105"/>
    </cofactor>
    <text evidence="10 11">Binds 1 zinc ion per subunit.</text>
</comment>
<dbReference type="OrthoDB" id="6061307at2759"/>
<evidence type="ECO:0000256" key="3">
    <source>
        <dbReference type="ARBA" id="ARBA00022670"/>
    </source>
</evidence>
<gene>
    <name evidence="15" type="primary">LOC106060332</name>
</gene>
<reference evidence="15" key="1">
    <citation type="submission" date="2025-08" db="UniProtKB">
        <authorList>
            <consortium name="RefSeq"/>
        </authorList>
    </citation>
    <scope>IDENTIFICATION</scope>
</reference>
<feature type="binding site" evidence="10">
    <location>
        <position position="175"/>
    </location>
    <ligand>
        <name>Zn(2+)</name>
        <dbReference type="ChEBI" id="CHEBI:29105"/>
        <note>catalytic</note>
    </ligand>
</feature>
<evidence type="ECO:0000256" key="10">
    <source>
        <dbReference type="PROSITE-ProRule" id="PRU01211"/>
    </source>
</evidence>
<dbReference type="SUPFAM" id="SSF55486">
    <property type="entry name" value="Metalloproteases ('zincins'), catalytic domain"/>
    <property type="match status" value="1"/>
</dbReference>
<dbReference type="Gene3D" id="3.40.390.10">
    <property type="entry name" value="Collagenase (Catalytic Domain)"/>
    <property type="match status" value="1"/>
</dbReference>
<evidence type="ECO:0000313" key="14">
    <source>
        <dbReference type="Proteomes" id="UP001165740"/>
    </source>
</evidence>
<dbReference type="Proteomes" id="UP001165740">
    <property type="component" value="Chromosome 16"/>
</dbReference>
<evidence type="ECO:0000313" key="15">
    <source>
        <dbReference type="RefSeq" id="XP_055869471.1"/>
    </source>
</evidence>
<keyword evidence="14" id="KW-1185">Reference proteome</keyword>
<name>A0A9W2Z3G3_BIOGL</name>